<dbReference type="GO" id="GO:0017168">
    <property type="term" value="F:5-oxoprolinase (ATP-hydrolyzing) activity"/>
    <property type="evidence" value="ECO:0007669"/>
    <property type="project" value="TreeGrafter"/>
</dbReference>
<feature type="domain" description="Acetophenone carboxylase-like C-terminal" evidence="3">
    <location>
        <begin position="513"/>
        <end position="681"/>
    </location>
</feature>
<dbReference type="SUPFAM" id="SSF53067">
    <property type="entry name" value="Actin-like ATPase domain"/>
    <property type="match status" value="1"/>
</dbReference>
<dbReference type="InterPro" id="IPR043129">
    <property type="entry name" value="ATPase_NBD"/>
</dbReference>
<gene>
    <name evidence="4" type="ordered locus">Desde_1893</name>
</gene>
<dbReference type="AlphaFoldDB" id="I4A8K0"/>
<dbReference type="Pfam" id="PF19278">
    <property type="entry name" value="Hydant_A_C"/>
    <property type="match status" value="1"/>
</dbReference>
<feature type="domain" description="Hydantoinase A/oxoprolinase" evidence="1">
    <location>
        <begin position="208"/>
        <end position="494"/>
    </location>
</feature>
<dbReference type="InterPro" id="IPR045079">
    <property type="entry name" value="Oxoprolinase-like"/>
</dbReference>
<reference evidence="4 5" key="2">
    <citation type="journal article" date="2015" name="J. Bacteriol.">
        <title>Genomic, proteomic, and biochemical analysis of the organohalide respiratory pathway in Desulfitobacterium dehalogenans.</title>
        <authorList>
            <person name="Kruse T."/>
            <person name="van de Pas B.A."/>
            <person name="Atteia A."/>
            <person name="Krab K."/>
            <person name="Hagen W.R."/>
            <person name="Goodwin L."/>
            <person name="Chain P."/>
            <person name="Boeren S."/>
            <person name="Maphosa F."/>
            <person name="Schraa G."/>
            <person name="de Vos W.M."/>
            <person name="van der Oost J."/>
            <person name="Smidt H."/>
            <person name="Stams A.J."/>
        </authorList>
    </citation>
    <scope>NUCLEOTIDE SEQUENCE [LARGE SCALE GENOMIC DNA]</scope>
    <source>
        <strain evidence="5">ATCC 51507 / DSM 9161 / JW/IU-DC1</strain>
    </source>
</reference>
<feature type="domain" description="Hydantoinase/oxoprolinase N-terminal" evidence="2">
    <location>
        <begin position="6"/>
        <end position="187"/>
    </location>
</feature>
<dbReference type="InterPro" id="IPR002821">
    <property type="entry name" value="Hydantoinase_A"/>
</dbReference>
<dbReference type="KEGG" id="ddh:Desde_1893"/>
<dbReference type="HOGENOM" id="CLU_002157_1_2_9"/>
<dbReference type="PANTHER" id="PTHR11365">
    <property type="entry name" value="5-OXOPROLINASE RELATED"/>
    <property type="match status" value="1"/>
</dbReference>
<name>I4A8K0_DESDJ</name>
<protein>
    <submittedName>
        <fullName evidence="4">N-methylhydantoinase A/acetone carboxylase, beta subunit</fullName>
    </submittedName>
</protein>
<accession>I4A8K0</accession>
<sequence length="692" mass="76068">MTSYTLAIDTGGTFTDFALLDEGGNAVEKYKVASTPEDPSNGIIAGLQLIAQSKSIEIKSLMSRVQLIIHGTTVTTNAVLTSLGAKTALITTEGFRDILEMRRGIRPTFFDNKYTAPKSLIPRHLRFGVQERISSTGAVLIPLNKNDLYRIGDQLKAEQVEAVAVCFMHSYLNPQHEKQANHILQELLPHAYITVSSEILPQPRLYERVSTTAINSYVGPLLNHYLDALLEKLRDLHFTGTFFIVTSNGGAASPELAKKIPAATLLSGPAAGPVAALHLCQSAGYSNCLTMDMGGTSFEASLIKDGMPLTSRRAEVNFNAVSLPMMAIQTIGAGGGSIAWLDSGNFLHMGPQSSGAIPGPAAYNLGGTVPTCTDAALVMGLLDPDRFLSGRYPLSLDKASQAIEKYIATPLGISVEEAAWGMYQVIITNMANSLKELTVRKGYDPREFLLVVGGGAGPLHCAYLSRELEIPMMMIPAESSVMCAFGMLLADLKLDYVRTFYAAFSHDNVPEMLALFDEMHVRGKKESAYGESLNYRIGVTYSLDLRYRGQHNELTIAIDRADLERHNLENIVRSFHQEHNRQYGYSLENSRVPLEVLCLRLLYTGKRQIGSDLKPLEKQSLSARLLGYREVYNPHARTYQKLSVWDGTQPSQEVIEGPAIIEMGYTTVFIPQHFSGQYDSFGNLLMYENNNT</sequence>
<dbReference type="STRING" id="756499.Desde_1893"/>
<dbReference type="EMBL" id="CP003348">
    <property type="protein sequence ID" value="AFM00285.1"/>
    <property type="molecule type" value="Genomic_DNA"/>
</dbReference>
<evidence type="ECO:0000259" key="2">
    <source>
        <dbReference type="Pfam" id="PF05378"/>
    </source>
</evidence>
<evidence type="ECO:0000259" key="1">
    <source>
        <dbReference type="Pfam" id="PF01968"/>
    </source>
</evidence>
<dbReference type="Pfam" id="PF01968">
    <property type="entry name" value="Hydantoinase_A"/>
    <property type="match status" value="1"/>
</dbReference>
<dbReference type="Pfam" id="PF05378">
    <property type="entry name" value="Hydant_A_N"/>
    <property type="match status" value="1"/>
</dbReference>
<dbReference type="eggNOG" id="COG0145">
    <property type="taxonomic scope" value="Bacteria"/>
</dbReference>
<dbReference type="InterPro" id="IPR008040">
    <property type="entry name" value="Hydant_A_N"/>
</dbReference>
<proteinExistence type="predicted"/>
<keyword evidence="5" id="KW-1185">Reference proteome</keyword>
<dbReference type="OrthoDB" id="9768323at2"/>
<dbReference type="GO" id="GO:0005829">
    <property type="term" value="C:cytosol"/>
    <property type="evidence" value="ECO:0007669"/>
    <property type="project" value="TreeGrafter"/>
</dbReference>
<evidence type="ECO:0000313" key="5">
    <source>
        <dbReference type="Proteomes" id="UP000006053"/>
    </source>
</evidence>
<dbReference type="InterPro" id="IPR049517">
    <property type="entry name" value="ACX-like_C"/>
</dbReference>
<dbReference type="PANTHER" id="PTHR11365:SF23">
    <property type="entry name" value="HYPOTHETICAL 5-OXOPROLINASE (EUROFUNG)-RELATED"/>
    <property type="match status" value="1"/>
</dbReference>
<evidence type="ECO:0000259" key="3">
    <source>
        <dbReference type="Pfam" id="PF19278"/>
    </source>
</evidence>
<dbReference type="Proteomes" id="UP000006053">
    <property type="component" value="Chromosome"/>
</dbReference>
<dbReference type="RefSeq" id="WP_014793773.1">
    <property type="nucleotide sequence ID" value="NC_018017.1"/>
</dbReference>
<organism evidence="4 5">
    <name type="scientific">Desulfitobacterium dehalogenans (strain ATCC 51507 / DSM 9161 / JW/IU-DC1)</name>
    <dbReference type="NCBI Taxonomy" id="756499"/>
    <lineage>
        <taxon>Bacteria</taxon>
        <taxon>Bacillati</taxon>
        <taxon>Bacillota</taxon>
        <taxon>Clostridia</taxon>
        <taxon>Eubacteriales</taxon>
        <taxon>Desulfitobacteriaceae</taxon>
        <taxon>Desulfitobacterium</taxon>
    </lineage>
</organism>
<evidence type="ECO:0000313" key="4">
    <source>
        <dbReference type="EMBL" id="AFM00285.1"/>
    </source>
</evidence>
<dbReference type="GO" id="GO:0006749">
    <property type="term" value="P:glutathione metabolic process"/>
    <property type="evidence" value="ECO:0007669"/>
    <property type="project" value="TreeGrafter"/>
</dbReference>
<reference evidence="5" key="1">
    <citation type="submission" date="2012-06" db="EMBL/GenBank/DDBJ databases">
        <title>Complete sequence of Desulfitobacterium dehalogenans ATCC 51507.</title>
        <authorList>
            <person name="Lucas S."/>
            <person name="Han J."/>
            <person name="Lapidus A."/>
            <person name="Cheng J.-F."/>
            <person name="Goodwin L."/>
            <person name="Pitluck S."/>
            <person name="Peters L."/>
            <person name="Ovchinnikova G."/>
            <person name="Teshima H."/>
            <person name="Detter J.C."/>
            <person name="Han C."/>
            <person name="Tapia R."/>
            <person name="Land M."/>
            <person name="Hauser L."/>
            <person name="Kyrpides N."/>
            <person name="Ivanova N."/>
            <person name="Pagani I."/>
            <person name="Kruse T."/>
            <person name="de Vos W.M."/>
            <person name="Smidt H."/>
            <person name="Woyke T."/>
        </authorList>
    </citation>
    <scope>NUCLEOTIDE SEQUENCE [LARGE SCALE GENOMIC DNA]</scope>
    <source>
        <strain evidence="5">ATCC 51507 / DSM 9161 / JW/IU-DC1</strain>
    </source>
</reference>